<dbReference type="RefSeq" id="WP_078755353.1">
    <property type="nucleotide sequence ID" value="NZ_FUWO01000003.1"/>
</dbReference>
<feature type="transmembrane region" description="Helical" evidence="1">
    <location>
        <begin position="368"/>
        <end position="386"/>
    </location>
</feature>
<dbReference type="Proteomes" id="UP000189941">
    <property type="component" value="Unassembled WGS sequence"/>
</dbReference>
<feature type="transmembrane region" description="Helical" evidence="1">
    <location>
        <begin position="338"/>
        <end position="356"/>
    </location>
</feature>
<accession>A0A1T4K2I9</accession>
<evidence type="ECO:0000256" key="1">
    <source>
        <dbReference type="SAM" id="Phobius"/>
    </source>
</evidence>
<organism evidence="2 3">
    <name type="scientific">Globicatella sulfidifaciens DSM 15739</name>
    <dbReference type="NCBI Taxonomy" id="1121925"/>
    <lineage>
        <taxon>Bacteria</taxon>
        <taxon>Bacillati</taxon>
        <taxon>Bacillota</taxon>
        <taxon>Bacilli</taxon>
        <taxon>Lactobacillales</taxon>
        <taxon>Aerococcaceae</taxon>
        <taxon>Globicatella</taxon>
    </lineage>
</organism>
<feature type="transmembrane region" description="Helical" evidence="1">
    <location>
        <begin position="113"/>
        <end position="135"/>
    </location>
</feature>
<feature type="transmembrane region" description="Helical" evidence="1">
    <location>
        <begin position="197"/>
        <end position="226"/>
    </location>
</feature>
<keyword evidence="1" id="KW-0472">Membrane</keyword>
<feature type="transmembrane region" description="Helical" evidence="1">
    <location>
        <begin position="20"/>
        <end position="42"/>
    </location>
</feature>
<dbReference type="Pfam" id="PF09586">
    <property type="entry name" value="YfhO"/>
    <property type="match status" value="1"/>
</dbReference>
<feature type="transmembrane region" description="Helical" evidence="1">
    <location>
        <begin position="310"/>
        <end position="329"/>
    </location>
</feature>
<protein>
    <submittedName>
        <fullName evidence="2">Uncharacterized membrane protein YfhO</fullName>
    </submittedName>
</protein>
<dbReference type="PANTHER" id="PTHR38454:SF1">
    <property type="entry name" value="INTEGRAL MEMBRANE PROTEIN"/>
    <property type="match status" value="1"/>
</dbReference>
<feature type="transmembrane region" description="Helical" evidence="1">
    <location>
        <begin position="930"/>
        <end position="950"/>
    </location>
</feature>
<dbReference type="STRING" id="1121925.SAMN02746011_00523"/>
<keyword evidence="1" id="KW-1133">Transmembrane helix</keyword>
<dbReference type="PANTHER" id="PTHR38454">
    <property type="entry name" value="INTEGRAL MEMBRANE PROTEIN-RELATED"/>
    <property type="match status" value="1"/>
</dbReference>
<feature type="transmembrane region" description="Helical" evidence="1">
    <location>
        <begin position="398"/>
        <end position="416"/>
    </location>
</feature>
<feature type="transmembrane region" description="Helical" evidence="1">
    <location>
        <begin position="436"/>
        <end position="454"/>
    </location>
</feature>
<evidence type="ECO:0000313" key="2">
    <source>
        <dbReference type="EMBL" id="SJZ36487.1"/>
    </source>
</evidence>
<feature type="transmembrane region" description="Helical" evidence="1">
    <location>
        <begin position="238"/>
        <end position="260"/>
    </location>
</feature>
<dbReference type="AlphaFoldDB" id="A0A1T4K2I9"/>
<feature type="transmembrane region" description="Helical" evidence="1">
    <location>
        <begin position="490"/>
        <end position="507"/>
    </location>
</feature>
<name>A0A1T4K2I9_9LACT</name>
<proteinExistence type="predicted"/>
<gene>
    <name evidence="2" type="ORF">SAMN02746011_00523</name>
</gene>
<evidence type="ECO:0000313" key="3">
    <source>
        <dbReference type="Proteomes" id="UP000189941"/>
    </source>
</evidence>
<dbReference type="EMBL" id="FUWO01000003">
    <property type="protein sequence ID" value="SJZ36487.1"/>
    <property type="molecule type" value="Genomic_DNA"/>
</dbReference>
<reference evidence="3" key="1">
    <citation type="submission" date="2017-02" db="EMBL/GenBank/DDBJ databases">
        <authorList>
            <person name="Varghese N."/>
            <person name="Submissions S."/>
        </authorList>
    </citation>
    <scope>NUCLEOTIDE SEQUENCE [LARGE SCALE GENOMIC DNA]</scope>
    <source>
        <strain evidence="3">DSM 15739</strain>
    </source>
</reference>
<dbReference type="OrthoDB" id="9815466at2"/>
<sequence>MEQITKKFNQLYQTKKGLYILSFILPIAIMLVVWAFMGVYPFGDETLMSVDFGQQYIDFFRLYKRTLWTGDLSNLFYSFSKSIGGTMISNWAYYLMSPFYLIYALFPAGEFRLATTIIIGLRYGFIALSFAHLLIKRYNGHLNDRRFLVPLLSTVYALAGFLVAYQMNIIFYDGMIMLPLVILALEEVLDGGKGYKFALIIALTLFLQYYMGYMICLFVILYTIFYMSSRQLFSKTSLLRILRAAIYAILGAGMVMWLLYPVFMDLLISKGAYGSQLTFEWKMQINPLDALAKLMIGAFDSQSWPAGPNLPNIFVGSLGLFGTGVFFANRSISKKQKIAAIFVFAVFFISIVNLFFNKIWHMGQTPAGFFYRFSWIISFFMVLLTYRGLHNWRSVSWPLVMVSSAFIYLAAEWTYSNEFSFFNFDATSEVVPLLENYLALILRVLIVLFIFSLYKYRHIGRQRLISMIGGSVLIFIAVSLLNHFGYLVKLQTLSLTIWIFVLFVLAFGFKKSSYLVISLLTIFELGLNAYIVQSRMNYDDASKFRDAQLSVLPVIDLIRPSKEGEFYRINKMFERSKNDPFMFDYPGMTHFSSNMERSTLNFMTAVGDSGSNASSFYGNGTAFMDAFYGIRYVVDYQDYTNDDVQQYPNRRFFHRNSTRSDLLDYYQLYWEDERFKIYENQNVLPIAFGVNEQTVNLEIHPNQVAHTNNQILSAISGQELQVFKSYLFENIELINVKKEETASGKVIYKKIDESQEGEIKFTFTPQTDATYYINAPLALKRQKGGKTEIKLNGRWYDYQHSFDGQQLWNIANKQKGQTQEMVLTLGTTKELDLTDMYVITADQSISEQIIAHRKQQGMKVTEWGNTLMKGTVNITDDSRYMMTSIPYNQGWTVTVDGQEVPIKETWGAFISFPITKGTHEIEMMFTPDGWSIGWMITGVSIFGLIVYSLLEKNKRKPVVNG</sequence>
<feature type="transmembrane region" description="Helical" evidence="1">
    <location>
        <begin position="514"/>
        <end position="532"/>
    </location>
</feature>
<keyword evidence="3" id="KW-1185">Reference proteome</keyword>
<feature type="transmembrane region" description="Helical" evidence="1">
    <location>
        <begin position="466"/>
        <end position="484"/>
    </location>
</feature>
<keyword evidence="1" id="KW-0812">Transmembrane</keyword>
<feature type="transmembrane region" description="Helical" evidence="1">
    <location>
        <begin position="147"/>
        <end position="164"/>
    </location>
</feature>
<dbReference type="InterPro" id="IPR018580">
    <property type="entry name" value="Uncharacterised_YfhO"/>
</dbReference>